<dbReference type="InterPro" id="IPR041426">
    <property type="entry name" value="Mos1_HTH"/>
</dbReference>
<dbReference type="EMBL" id="CP092875">
    <property type="protein sequence ID" value="UYV75431.1"/>
    <property type="molecule type" value="Genomic_DNA"/>
</dbReference>
<evidence type="ECO:0000313" key="4">
    <source>
        <dbReference type="Proteomes" id="UP001235939"/>
    </source>
</evidence>
<dbReference type="Proteomes" id="UP001235939">
    <property type="component" value="Chromosome 13"/>
</dbReference>
<accession>A0ABY6L2Q7</accession>
<protein>
    <recommendedName>
        <fullName evidence="2">Mos1 transposase HTH domain-containing protein</fullName>
    </recommendedName>
</protein>
<sequence>MPKPMWGRPPGTLYRRPLKTRQVLAGGNQNIIEAWGEASFSGRTIRRWFQKFKVGDFGLEDQDGRGRRSTFKNEDLKSHIESNNTQTVCEVSAELNASKSTIAALGVVNATVKGIGKPPFSWESIEDAIRTPGRARCRSLPPQSPLPPTNPPFLHQPRSYLRP</sequence>
<feature type="compositionally biased region" description="Pro residues" evidence="1">
    <location>
        <begin position="142"/>
        <end position="151"/>
    </location>
</feature>
<dbReference type="PANTHER" id="PTHR46060:SF2">
    <property type="entry name" value="HISTONE-LYSINE N-METHYLTRANSFERASE SETMAR"/>
    <property type="match status" value="1"/>
</dbReference>
<feature type="domain" description="Mos1 transposase HTH" evidence="2">
    <location>
        <begin position="29"/>
        <end position="56"/>
    </location>
</feature>
<reference evidence="3 4" key="1">
    <citation type="submission" date="2022-01" db="EMBL/GenBank/DDBJ databases">
        <title>A chromosomal length assembly of Cordylochernes scorpioides.</title>
        <authorList>
            <person name="Zeh D."/>
            <person name="Zeh J."/>
        </authorList>
    </citation>
    <scope>NUCLEOTIDE SEQUENCE [LARGE SCALE GENOMIC DNA]</scope>
    <source>
        <strain evidence="3">IN4F17</strain>
        <tissue evidence="3">Whole Body</tissue>
    </source>
</reference>
<feature type="region of interest" description="Disordered" evidence="1">
    <location>
        <begin position="135"/>
        <end position="163"/>
    </location>
</feature>
<dbReference type="Gene3D" id="1.10.10.1450">
    <property type="match status" value="1"/>
</dbReference>
<keyword evidence="4" id="KW-1185">Reference proteome</keyword>
<proteinExistence type="predicted"/>
<evidence type="ECO:0000259" key="2">
    <source>
        <dbReference type="Pfam" id="PF17906"/>
    </source>
</evidence>
<dbReference type="PANTHER" id="PTHR46060">
    <property type="entry name" value="MARINER MOS1 TRANSPOSASE-LIKE PROTEIN"/>
    <property type="match status" value="1"/>
</dbReference>
<dbReference type="InterPro" id="IPR052709">
    <property type="entry name" value="Transposase-MT_Hybrid"/>
</dbReference>
<evidence type="ECO:0000313" key="3">
    <source>
        <dbReference type="EMBL" id="UYV75431.1"/>
    </source>
</evidence>
<name>A0ABY6L2Q7_9ARAC</name>
<organism evidence="3 4">
    <name type="scientific">Cordylochernes scorpioides</name>
    <dbReference type="NCBI Taxonomy" id="51811"/>
    <lineage>
        <taxon>Eukaryota</taxon>
        <taxon>Metazoa</taxon>
        <taxon>Ecdysozoa</taxon>
        <taxon>Arthropoda</taxon>
        <taxon>Chelicerata</taxon>
        <taxon>Arachnida</taxon>
        <taxon>Pseudoscorpiones</taxon>
        <taxon>Cheliferoidea</taxon>
        <taxon>Chernetidae</taxon>
        <taxon>Cordylochernes</taxon>
    </lineage>
</organism>
<evidence type="ECO:0000256" key="1">
    <source>
        <dbReference type="SAM" id="MobiDB-lite"/>
    </source>
</evidence>
<gene>
    <name evidence="3" type="ORF">LAZ67_13000226</name>
</gene>
<dbReference type="Pfam" id="PF17906">
    <property type="entry name" value="HTH_48"/>
    <property type="match status" value="1"/>
</dbReference>